<dbReference type="AlphaFoldDB" id="A0A428MWB6"/>
<keyword evidence="2 6" id="KW-0479">Metal-binding</keyword>
<feature type="binding site" evidence="6">
    <location>
        <position position="110"/>
    </location>
    <ligand>
        <name>Fe cation</name>
        <dbReference type="ChEBI" id="CHEBI:24875"/>
    </ligand>
</feature>
<gene>
    <name evidence="6" type="primary">def</name>
    <name evidence="7" type="ORF">D7Z54_26025</name>
</gene>
<dbReference type="PIRSF" id="PIRSF004749">
    <property type="entry name" value="Pep_def"/>
    <property type="match status" value="1"/>
</dbReference>
<dbReference type="RefSeq" id="WP_125560606.1">
    <property type="nucleotide sequence ID" value="NZ_RBVX01000037.1"/>
</dbReference>
<name>A0A428MWB6_9BACI</name>
<feature type="active site" evidence="6">
    <location>
        <position position="154"/>
    </location>
</feature>
<comment type="cofactor">
    <cofactor evidence="6">
        <name>Fe(2+)</name>
        <dbReference type="ChEBI" id="CHEBI:29033"/>
    </cofactor>
    <text evidence="6">Binds 1 Fe(2+) ion.</text>
</comment>
<dbReference type="EMBL" id="RBVX01000037">
    <property type="protein sequence ID" value="RSL30427.1"/>
    <property type="molecule type" value="Genomic_DNA"/>
</dbReference>
<keyword evidence="8" id="KW-1185">Reference proteome</keyword>
<dbReference type="PRINTS" id="PR01576">
    <property type="entry name" value="PDEFORMYLASE"/>
</dbReference>
<dbReference type="GO" id="GO:0046872">
    <property type="term" value="F:metal ion binding"/>
    <property type="evidence" value="ECO:0007669"/>
    <property type="project" value="UniProtKB-KW"/>
</dbReference>
<dbReference type="FunFam" id="3.90.45.10:FF:000002">
    <property type="entry name" value="Peptide deformylase"/>
    <property type="match status" value="1"/>
</dbReference>
<dbReference type="GO" id="GO:0042586">
    <property type="term" value="F:peptide deformylase activity"/>
    <property type="evidence" value="ECO:0007669"/>
    <property type="project" value="UniProtKB-UniRule"/>
</dbReference>
<feature type="binding site" evidence="6">
    <location>
        <position position="153"/>
    </location>
    <ligand>
        <name>Fe cation</name>
        <dbReference type="ChEBI" id="CHEBI:24875"/>
    </ligand>
</feature>
<dbReference type="PANTHER" id="PTHR10458">
    <property type="entry name" value="PEPTIDE DEFORMYLASE"/>
    <property type="match status" value="1"/>
</dbReference>
<evidence type="ECO:0000256" key="5">
    <source>
        <dbReference type="ARBA" id="ARBA00023004"/>
    </source>
</evidence>
<dbReference type="InterPro" id="IPR036821">
    <property type="entry name" value="Peptide_deformylase_sf"/>
</dbReference>
<dbReference type="GO" id="GO:0006412">
    <property type="term" value="P:translation"/>
    <property type="evidence" value="ECO:0007669"/>
    <property type="project" value="UniProtKB-UniRule"/>
</dbReference>
<accession>A0A428MWB6</accession>
<dbReference type="CDD" id="cd00487">
    <property type="entry name" value="Pep_deformylase"/>
    <property type="match status" value="1"/>
</dbReference>
<comment type="catalytic activity">
    <reaction evidence="6">
        <text>N-terminal N-formyl-L-methionyl-[peptide] + H2O = N-terminal L-methionyl-[peptide] + formate</text>
        <dbReference type="Rhea" id="RHEA:24420"/>
        <dbReference type="Rhea" id="RHEA-COMP:10639"/>
        <dbReference type="Rhea" id="RHEA-COMP:10640"/>
        <dbReference type="ChEBI" id="CHEBI:15377"/>
        <dbReference type="ChEBI" id="CHEBI:15740"/>
        <dbReference type="ChEBI" id="CHEBI:49298"/>
        <dbReference type="ChEBI" id="CHEBI:64731"/>
        <dbReference type="EC" id="3.5.1.88"/>
    </reaction>
</comment>
<dbReference type="Pfam" id="PF01327">
    <property type="entry name" value="Pep_deformylase"/>
    <property type="match status" value="1"/>
</dbReference>
<dbReference type="PANTHER" id="PTHR10458:SF8">
    <property type="entry name" value="PEPTIDE DEFORMYLASE 2"/>
    <property type="match status" value="1"/>
</dbReference>
<evidence type="ECO:0000313" key="7">
    <source>
        <dbReference type="EMBL" id="RSL30427.1"/>
    </source>
</evidence>
<sequence>MLTMKDIVREGHPALRQVAEEVLLPPSDEDKETLRQMLEFLKNSQDPEIAEQYELRSGVGLAAPQLGINKRMFAVHVTDDKDNLYSYGLFNPKITRHSVETTHLEGGEGCLSVDRDIPGDVPRYKRITLEGTTLENEKVRLRLRELPAIVFQHELDHLNGIMFYDRIEDYAPETD</sequence>
<proteinExistence type="inferred from homology"/>
<evidence type="ECO:0000256" key="3">
    <source>
        <dbReference type="ARBA" id="ARBA00022801"/>
    </source>
</evidence>
<evidence type="ECO:0000256" key="2">
    <source>
        <dbReference type="ARBA" id="ARBA00022723"/>
    </source>
</evidence>
<comment type="caution">
    <text evidence="7">The sequence shown here is derived from an EMBL/GenBank/DDBJ whole genome shotgun (WGS) entry which is preliminary data.</text>
</comment>
<evidence type="ECO:0000256" key="1">
    <source>
        <dbReference type="ARBA" id="ARBA00010759"/>
    </source>
</evidence>
<keyword evidence="3 6" id="KW-0378">Hydrolase</keyword>
<comment type="function">
    <text evidence="6">Removes the formyl group from the N-terminal Met of newly synthesized proteins. Requires at least a dipeptide for an efficient rate of reaction. N-terminal L-methionine is a prerequisite for activity but the enzyme has broad specificity at other positions.</text>
</comment>
<dbReference type="HAMAP" id="MF_00163">
    <property type="entry name" value="Pep_deformylase"/>
    <property type="match status" value="1"/>
</dbReference>
<protein>
    <recommendedName>
        <fullName evidence="6">Peptide deformylase</fullName>
        <shortName evidence="6">PDF</shortName>
        <ecNumber evidence="6">3.5.1.88</ecNumber>
    </recommendedName>
    <alternativeName>
        <fullName evidence="6">Polypeptide deformylase</fullName>
    </alternativeName>
</protein>
<evidence type="ECO:0000313" key="8">
    <source>
        <dbReference type="Proteomes" id="UP000275076"/>
    </source>
</evidence>
<evidence type="ECO:0000256" key="6">
    <source>
        <dbReference type="HAMAP-Rule" id="MF_00163"/>
    </source>
</evidence>
<feature type="binding site" evidence="6">
    <location>
        <position position="157"/>
    </location>
    <ligand>
        <name>Fe cation</name>
        <dbReference type="ChEBI" id="CHEBI:24875"/>
    </ligand>
</feature>
<dbReference type="SUPFAM" id="SSF56420">
    <property type="entry name" value="Peptide deformylase"/>
    <property type="match status" value="1"/>
</dbReference>
<dbReference type="NCBIfam" id="TIGR00079">
    <property type="entry name" value="pept_deformyl"/>
    <property type="match status" value="1"/>
</dbReference>
<organism evidence="7 8">
    <name type="scientific">Salibacterium salarium</name>
    <dbReference type="NCBI Taxonomy" id="284579"/>
    <lineage>
        <taxon>Bacteria</taxon>
        <taxon>Bacillati</taxon>
        <taxon>Bacillota</taxon>
        <taxon>Bacilli</taxon>
        <taxon>Bacillales</taxon>
        <taxon>Bacillaceae</taxon>
    </lineage>
</organism>
<dbReference type="Gene3D" id="3.90.45.10">
    <property type="entry name" value="Peptide deformylase"/>
    <property type="match status" value="1"/>
</dbReference>
<dbReference type="OrthoDB" id="9784988at2"/>
<dbReference type="Proteomes" id="UP000275076">
    <property type="component" value="Unassembled WGS sequence"/>
</dbReference>
<keyword evidence="5 6" id="KW-0408">Iron</keyword>
<reference evidence="7 8" key="1">
    <citation type="submission" date="2018-10" db="EMBL/GenBank/DDBJ databases">
        <title>Draft genome sequence of Bacillus salarius IM0101, isolated from a hypersaline soil in Inner Mongolia, China.</title>
        <authorList>
            <person name="Yamprayoonswat W."/>
            <person name="Boonvisut S."/>
            <person name="Jumpathong W."/>
            <person name="Sittihan S."/>
            <person name="Ruangsuj P."/>
            <person name="Wanthongcharoen S."/>
            <person name="Thongpramul N."/>
            <person name="Pimmason S."/>
            <person name="Yu B."/>
            <person name="Yasawong M."/>
        </authorList>
    </citation>
    <scope>NUCLEOTIDE SEQUENCE [LARGE SCALE GENOMIC DNA]</scope>
    <source>
        <strain evidence="7 8">IM0101</strain>
    </source>
</reference>
<keyword evidence="4 6" id="KW-0648">Protein biosynthesis</keyword>
<evidence type="ECO:0000256" key="4">
    <source>
        <dbReference type="ARBA" id="ARBA00022917"/>
    </source>
</evidence>
<dbReference type="InterPro" id="IPR023635">
    <property type="entry name" value="Peptide_deformylase"/>
</dbReference>
<comment type="similarity">
    <text evidence="1 6">Belongs to the polypeptide deformylase family.</text>
</comment>
<dbReference type="EC" id="3.5.1.88" evidence="6"/>